<sequence>MSLVIDIHALQTLPPSLINRDDTGAPKTAVYGGVPRQRVSSQSWKRAIRKYFQDHVKAVEIGDRSKRFPQIIAEMVQAHDGWDQARAIQSVTDLFKAAGIGLDDPKKRLKEVENSDAEHTEDELTVAAYPRTKYLIFLSPHQVERAAKAIIESDGGKLKKKDAQEILDTEHSVDMAMFGRMVADDAAYNVDAAVQVAHALGIHRSAPEFDYFTAVDDLAAKGEETGAGMIGTVQMMSSMLYRYATINLNGLVQNLDSADNARQAAVQFVEAFIESMPTGKINTFANQTLPSLVYIAVRDTRPVSLVTAFETPVDALDSNELRVSAAQAMAREEAEFEEVYGLQPRAAFVLGIKDTRAAFADLAKEVTLPNLRSELDDALRAMSEQKR</sequence>
<protein>
    <submittedName>
        <fullName evidence="1">CRISPR-associated protein</fullName>
    </submittedName>
</protein>
<proteinExistence type="predicted"/>
<comment type="caution">
    <text evidence="1">The sequence shown here is derived from an EMBL/GenBank/DDBJ whole genome shotgun (WGS) entry which is preliminary data.</text>
</comment>
<keyword evidence="2" id="KW-1185">Reference proteome</keyword>
<organism evidence="1 2">
    <name type="scientific">Corynebacterium auriscanis</name>
    <dbReference type="NCBI Taxonomy" id="99807"/>
    <lineage>
        <taxon>Bacteria</taxon>
        <taxon>Bacillati</taxon>
        <taxon>Actinomycetota</taxon>
        <taxon>Actinomycetes</taxon>
        <taxon>Mycobacteriales</taxon>
        <taxon>Corynebacteriaceae</taxon>
        <taxon>Corynebacterium</taxon>
    </lineage>
</organism>
<dbReference type="NCBIfam" id="TIGR01869">
    <property type="entry name" value="casC_Cse4"/>
    <property type="match status" value="1"/>
</dbReference>
<accession>A0A0A2DKB0</accession>
<name>A0A0A2DKB0_9CORY</name>
<reference evidence="1 2" key="1">
    <citation type="submission" date="2014-10" db="EMBL/GenBank/DDBJ databases">
        <title>Whole Genome sequence of Corynebacterium auriscanis strain CIP 106629.</title>
        <authorList>
            <person name="Hassan S.S."/>
            <person name="Jamal S.B."/>
            <person name="Tiwari S."/>
            <person name="Oliveira L.D.C."/>
            <person name="Souza F."/>
            <person name="Mariano D.C."/>
            <person name="Almeida S."/>
            <person name="Dorella F."/>
            <person name="Pereira F."/>
            <person name="Carvalho A."/>
            <person name="Leal C.A."/>
            <person name="Soares S.D.C."/>
            <person name="Figueiredo H.C."/>
            <person name="Silva A."/>
            <person name="Azevedo V.A."/>
        </authorList>
    </citation>
    <scope>NUCLEOTIDE SEQUENCE [LARGE SCALE GENOMIC DNA]</scope>
    <source>
        <strain evidence="1 2">CIP 106629</strain>
    </source>
</reference>
<dbReference type="AlphaFoldDB" id="A0A0A2DKB0"/>
<evidence type="ECO:0000313" key="2">
    <source>
        <dbReference type="Proteomes" id="UP000030145"/>
    </source>
</evidence>
<dbReference type="RefSeq" id="WP_035115216.1">
    <property type="nucleotide sequence ID" value="NZ_CP047046.1"/>
</dbReference>
<dbReference type="GeneID" id="300553843"/>
<dbReference type="InterPro" id="IPR010148">
    <property type="entry name" value="CRISPR-assoc_prot_CT1975"/>
</dbReference>
<evidence type="ECO:0000313" key="1">
    <source>
        <dbReference type="EMBL" id="KGM18344.1"/>
    </source>
</evidence>
<gene>
    <name evidence="1" type="ORF">MA47_08400</name>
</gene>
<dbReference type="Proteomes" id="UP000030145">
    <property type="component" value="Unassembled WGS sequence"/>
</dbReference>
<dbReference type="EMBL" id="JRVJ01000017">
    <property type="protein sequence ID" value="KGM18344.1"/>
    <property type="molecule type" value="Genomic_DNA"/>
</dbReference>
<dbReference type="Pfam" id="PF09344">
    <property type="entry name" value="Cas_CT1975"/>
    <property type="match status" value="1"/>
</dbReference>